<comment type="caution">
    <text evidence="1">The sequence shown here is derived from an EMBL/GenBank/DDBJ whole genome shotgun (WGS) entry which is preliminary data.</text>
</comment>
<sequence>MERSKLNSNHKDTTRNSSFESIAICLELSPLHHLLIEVLKSKQEDPYELSCHLIIAYENDIERLNVSIEERTRLLEENNLNAQQVKQLADDVGTRFLSNIFLRQLKNEQARRLAQQQQQ</sequence>
<organism evidence="1 2">
    <name type="scientific">Rotaria magnacalcarata</name>
    <dbReference type="NCBI Taxonomy" id="392030"/>
    <lineage>
        <taxon>Eukaryota</taxon>
        <taxon>Metazoa</taxon>
        <taxon>Spiralia</taxon>
        <taxon>Gnathifera</taxon>
        <taxon>Rotifera</taxon>
        <taxon>Eurotatoria</taxon>
        <taxon>Bdelloidea</taxon>
        <taxon>Philodinida</taxon>
        <taxon>Philodinidae</taxon>
        <taxon>Rotaria</taxon>
    </lineage>
</organism>
<evidence type="ECO:0000313" key="1">
    <source>
        <dbReference type="EMBL" id="CAF1198000.1"/>
    </source>
</evidence>
<gene>
    <name evidence="1" type="ORF">CJN711_LOCUS11869</name>
</gene>
<reference evidence="1" key="1">
    <citation type="submission" date="2021-02" db="EMBL/GenBank/DDBJ databases">
        <authorList>
            <person name="Nowell W R."/>
        </authorList>
    </citation>
    <scope>NUCLEOTIDE SEQUENCE</scope>
</reference>
<name>A0A814VZG9_9BILA</name>
<protein>
    <submittedName>
        <fullName evidence="1">Uncharacterized protein</fullName>
    </submittedName>
</protein>
<evidence type="ECO:0000313" key="2">
    <source>
        <dbReference type="Proteomes" id="UP000663855"/>
    </source>
</evidence>
<dbReference type="EMBL" id="CAJNOV010005120">
    <property type="protein sequence ID" value="CAF1198000.1"/>
    <property type="molecule type" value="Genomic_DNA"/>
</dbReference>
<dbReference type="AlphaFoldDB" id="A0A814VZG9"/>
<accession>A0A814VZG9</accession>
<proteinExistence type="predicted"/>
<dbReference type="Proteomes" id="UP000663855">
    <property type="component" value="Unassembled WGS sequence"/>
</dbReference>